<dbReference type="InterPro" id="IPR022761">
    <property type="entry name" value="Fumarate_lyase_N"/>
</dbReference>
<protein>
    <submittedName>
        <fullName evidence="3">3-carboxy-cis,cis-muconate cycloisomerase</fullName>
    </submittedName>
</protein>
<dbReference type="Proteomes" id="UP000197535">
    <property type="component" value="Unassembled WGS sequence"/>
</dbReference>
<evidence type="ECO:0000259" key="2">
    <source>
        <dbReference type="SMART" id="SM00998"/>
    </source>
</evidence>
<dbReference type="Gene3D" id="1.20.200.10">
    <property type="entry name" value="Fumarase/aspartase (Central domain)"/>
    <property type="match status" value="1"/>
</dbReference>
<dbReference type="PRINTS" id="PR00145">
    <property type="entry name" value="ARGSUCLYASE"/>
</dbReference>
<evidence type="ECO:0000313" key="4">
    <source>
        <dbReference type="Proteomes" id="UP000197535"/>
    </source>
</evidence>
<dbReference type="RefSeq" id="WP_088706940.1">
    <property type="nucleotide sequence ID" value="NZ_LSTO01000001.1"/>
</dbReference>
<keyword evidence="4" id="KW-1185">Reference proteome</keyword>
<evidence type="ECO:0000256" key="1">
    <source>
        <dbReference type="ARBA" id="ARBA00034772"/>
    </source>
</evidence>
<dbReference type="SMART" id="SM00998">
    <property type="entry name" value="ADSL_C"/>
    <property type="match status" value="1"/>
</dbReference>
<dbReference type="Pfam" id="PF00206">
    <property type="entry name" value="Lyase_1"/>
    <property type="match status" value="1"/>
</dbReference>
<dbReference type="SUPFAM" id="SSF48557">
    <property type="entry name" value="L-aspartase-like"/>
    <property type="match status" value="1"/>
</dbReference>
<dbReference type="Gene3D" id="1.10.40.30">
    <property type="entry name" value="Fumarase/aspartase (C-terminal domain)"/>
    <property type="match status" value="1"/>
</dbReference>
<dbReference type="EMBL" id="LSTO01000001">
    <property type="protein sequence ID" value="OWW20046.1"/>
    <property type="molecule type" value="Genomic_DNA"/>
</dbReference>
<dbReference type="InterPro" id="IPR000362">
    <property type="entry name" value="Fumarate_lyase_fam"/>
</dbReference>
<dbReference type="CDD" id="cd01597">
    <property type="entry name" value="pCLME"/>
    <property type="match status" value="1"/>
</dbReference>
<dbReference type="FunFam" id="1.20.200.10:FF:000014">
    <property type="entry name" value="3-carboxy-cis,cis-muconate cycloisomerase"/>
    <property type="match status" value="1"/>
</dbReference>
<dbReference type="PRINTS" id="PR00149">
    <property type="entry name" value="FUMRATELYASE"/>
</dbReference>
<gene>
    <name evidence="3" type="ORF">AYR66_11615</name>
</gene>
<sequence>MPATIIDSSIFGNIFSTQAMRQVWSDENRTRKYLDIEAALARVQGRLGIIPEEAAEEIVSNCVLEKIDMAKLAEQTQRIGYPVLGVVSQINALCRDKLGEYCHWGATTQDITDTATVMQIREGLDIIDGELAAISNAMASLAKRYRDTPMIGRSNLQQAVPITFGYKIAGLLSAVERHRQRLAEIRPRILVGEFAGASGTLASIATGGLETQAGLMQELGLGQPDIAWHTIRDNIAEVGCFLGLVTSTLGKFSMDVKLMMQTEVGEVYEPFAHGRGSSSTMPQKRNPISSCYIHACISVVRQHAAALLDASVADHERSTGPWEIEWIVLPEAFCLTAGALAQTRFVLEGLEVDEKRMRANLDLTNGLVVSEAVMMGLGPYIGREYAHDLVYDICREAIAHNRPLLDLLAENPEISRHLDRDALAKLCDPANYLGLSGEMVDRVLRSKERRSGN</sequence>
<dbReference type="OrthoDB" id="9768878at2"/>
<proteinExistence type="inferred from homology"/>
<dbReference type="AlphaFoldDB" id="A0A254TBL7"/>
<organism evidence="3 4">
    <name type="scientific">Noviherbaspirillum denitrificans</name>
    <dbReference type="NCBI Taxonomy" id="1968433"/>
    <lineage>
        <taxon>Bacteria</taxon>
        <taxon>Pseudomonadati</taxon>
        <taxon>Pseudomonadota</taxon>
        <taxon>Betaproteobacteria</taxon>
        <taxon>Burkholderiales</taxon>
        <taxon>Oxalobacteraceae</taxon>
        <taxon>Noviherbaspirillum</taxon>
    </lineage>
</organism>
<dbReference type="Pfam" id="PF10397">
    <property type="entry name" value="ADSL_C"/>
    <property type="match status" value="1"/>
</dbReference>
<dbReference type="PANTHER" id="PTHR43172">
    <property type="entry name" value="ADENYLOSUCCINATE LYASE"/>
    <property type="match status" value="1"/>
</dbReference>
<evidence type="ECO:0000313" key="3">
    <source>
        <dbReference type="EMBL" id="OWW20046.1"/>
    </source>
</evidence>
<reference evidence="3 4" key="1">
    <citation type="submission" date="2016-02" db="EMBL/GenBank/DDBJ databases">
        <authorList>
            <person name="Wen L."/>
            <person name="He K."/>
            <person name="Yang H."/>
        </authorList>
    </citation>
    <scope>NUCLEOTIDE SEQUENCE [LARGE SCALE GENOMIC DNA]</scope>
    <source>
        <strain evidence="3 4">TSA40</strain>
    </source>
</reference>
<dbReference type="PANTHER" id="PTHR43172:SF2">
    <property type="entry name" value="ADENYLOSUCCINATE LYASE C-TERMINAL DOMAIN-CONTAINING PROTEIN"/>
    <property type="match status" value="1"/>
</dbReference>
<accession>A0A254TBL7</accession>
<dbReference type="InterPro" id="IPR019468">
    <property type="entry name" value="AdenyloSucc_lyase_C"/>
</dbReference>
<feature type="domain" description="Adenylosuccinate lyase C-terminal" evidence="2">
    <location>
        <begin position="365"/>
        <end position="444"/>
    </location>
</feature>
<name>A0A254TBL7_9BURK</name>
<keyword evidence="3" id="KW-0413">Isomerase</keyword>
<comment type="similarity">
    <text evidence="1">Belongs to the class-II fumarase/aspartase family.</text>
</comment>
<comment type="caution">
    <text evidence="3">The sequence shown here is derived from an EMBL/GenBank/DDBJ whole genome shotgun (WGS) entry which is preliminary data.</text>
</comment>
<dbReference type="InterPro" id="IPR008948">
    <property type="entry name" value="L-Aspartase-like"/>
</dbReference>
<dbReference type="GO" id="GO:0016853">
    <property type="term" value="F:isomerase activity"/>
    <property type="evidence" value="ECO:0007669"/>
    <property type="project" value="UniProtKB-KW"/>
</dbReference>